<sequence length="365" mass="41565">MVLEINWAQAHSHMISCPVKSADVESIECDGDFAVKADTRRIQIWNLKLAKAAKVLVFKHQAASCSDHSYCQRVLVSCGIGLTIGCYEHPTRYFVRTFDCKTAAWLASFEYESRPVQESYRLHGKTLIGQPSETGDLREFSVWSSIAGTLRHILSGHETHIKDLALCGDMAASVAENVKLWDVNKGECLRNFECQHLDGNRQSKCQLNSRHFALLLSKERESESLTLWNIGSGDCSTVSTIPIGDDLDYDFACVRLALNEFAVVRSCRFHYYVWNDKLQVMFESQSAGRLLLAGARMIRYDRYPRKRFIYRLGPGTKSLDLLRKTALYRFLCVIWADDTKVIMFLSSPFVHLDPSSEALQVLHFW</sequence>
<proteinExistence type="predicted"/>
<accession>A0A914BKC6</accession>
<dbReference type="Proteomes" id="UP000887568">
    <property type="component" value="Unplaced"/>
</dbReference>
<name>A0A914BKC6_PATMI</name>
<dbReference type="PANTHER" id="PTHR14604">
    <property type="entry name" value="WD40 REPEAT PF20"/>
    <property type="match status" value="1"/>
</dbReference>
<dbReference type="Gene3D" id="2.130.10.10">
    <property type="entry name" value="YVTN repeat-like/Quinoprotein amine dehydrogenase"/>
    <property type="match status" value="1"/>
</dbReference>
<dbReference type="EnsemblMetazoa" id="XM_038220442.1">
    <property type="protein sequence ID" value="XP_038076370.1"/>
    <property type="gene ID" value="LOC119744500"/>
</dbReference>
<organism evidence="1 2">
    <name type="scientific">Patiria miniata</name>
    <name type="common">Bat star</name>
    <name type="synonym">Asterina miniata</name>
    <dbReference type="NCBI Taxonomy" id="46514"/>
    <lineage>
        <taxon>Eukaryota</taxon>
        <taxon>Metazoa</taxon>
        <taxon>Echinodermata</taxon>
        <taxon>Eleutherozoa</taxon>
        <taxon>Asterozoa</taxon>
        <taxon>Asteroidea</taxon>
        <taxon>Valvatacea</taxon>
        <taxon>Valvatida</taxon>
        <taxon>Asterinidae</taxon>
        <taxon>Patiria</taxon>
    </lineage>
</organism>
<dbReference type="InterPro" id="IPR036322">
    <property type="entry name" value="WD40_repeat_dom_sf"/>
</dbReference>
<protein>
    <submittedName>
        <fullName evidence="1">Uncharacterized protein</fullName>
    </submittedName>
</protein>
<evidence type="ECO:0000313" key="1">
    <source>
        <dbReference type="EnsemblMetazoa" id="XP_038076370.1"/>
    </source>
</evidence>
<dbReference type="GeneID" id="119744500"/>
<dbReference type="InterPro" id="IPR015943">
    <property type="entry name" value="WD40/YVTN_repeat-like_dom_sf"/>
</dbReference>
<dbReference type="RefSeq" id="XP_038076370.1">
    <property type="nucleotide sequence ID" value="XM_038220442.1"/>
</dbReference>
<dbReference type="AlphaFoldDB" id="A0A914BKC6"/>
<dbReference type="SUPFAM" id="SSF50978">
    <property type="entry name" value="WD40 repeat-like"/>
    <property type="match status" value="1"/>
</dbReference>
<keyword evidence="2" id="KW-1185">Reference proteome</keyword>
<reference evidence="1" key="1">
    <citation type="submission" date="2022-11" db="UniProtKB">
        <authorList>
            <consortium name="EnsemblMetazoa"/>
        </authorList>
    </citation>
    <scope>IDENTIFICATION</scope>
</reference>
<evidence type="ECO:0000313" key="2">
    <source>
        <dbReference type="Proteomes" id="UP000887568"/>
    </source>
</evidence>
<dbReference type="InterPro" id="IPR050995">
    <property type="entry name" value="WD-F-box_domain-protein"/>
</dbReference>
<dbReference type="PANTHER" id="PTHR14604:SF3">
    <property type="entry name" value="SPERM-ASSOCIATED ANTIGEN 16 PROTEIN"/>
    <property type="match status" value="1"/>
</dbReference>